<feature type="signal peptide" evidence="2">
    <location>
        <begin position="1"/>
        <end position="25"/>
    </location>
</feature>
<feature type="chain" id="PRO_5044760668" evidence="2">
    <location>
        <begin position="26"/>
        <end position="564"/>
    </location>
</feature>
<evidence type="ECO:0000313" key="3">
    <source>
        <dbReference type="EMBL" id="KAL3613778.1"/>
    </source>
</evidence>
<dbReference type="Pfam" id="PF06101">
    <property type="entry name" value="Vps62"/>
    <property type="match status" value="1"/>
</dbReference>
<dbReference type="EMBL" id="JAVIJP010000107">
    <property type="protein sequence ID" value="KAL3613778.1"/>
    <property type="molecule type" value="Genomic_DNA"/>
</dbReference>
<evidence type="ECO:0000313" key="4">
    <source>
        <dbReference type="Proteomes" id="UP001632038"/>
    </source>
</evidence>
<dbReference type="PANTHER" id="PTHR48152">
    <property type="entry name" value="F1C9.34 PROTEIN"/>
    <property type="match status" value="1"/>
</dbReference>
<feature type="region of interest" description="Disordered" evidence="1">
    <location>
        <begin position="542"/>
        <end position="564"/>
    </location>
</feature>
<sequence length="564" mass="62309">MFYIHHVNVKLFFIVICKLLFTVNCISTTNEITNLPIDTTFKLPSPLPTFPKGAGFATGEIDLGGLKIRQISSFKKICSTNEGGPNNLGATFFEPSSIPNGFSMLGAYAQPNNQPLFGWVLVGKTNAKDNSGNILKPPIDYTLQANINNAYFWVPTPPDGYKPIGLVVTTSPDKPSLDKIQCVRSDFTDELETDNWIWGENGLNVYGLRPKTRGTNAQPVSVGTFNVQTSAKPTLPLSYLKNKNTIFTSTPNRNQIETLFQTYSPFIYFHPEENYLPSSVNWFFANGALLYTKGKESSPVSIQPNGSNLPQGGSNDGLYWLDLPVDKRARENVVKGDLQSAEVYLHVKPVLGSTFTDIQMWVFYPFNGHAAAKLGFLKKVSLGHIGEHVGDWEHVTMRISNFDGTIYRVFFAQHDGGKWVDSSLLEYQNGNKFAVYASLNGHASYNRAGLVLLGGDDDFGVRDDTSRSGAVMDTGGVFKVVAADGLGKGESVVAPPWLEYAREWGPNVTYDFGKEVKKIEKLLFGSVKKKFTNLMNSLPSEIYGKEGPTGPKMKDNWNGDEHEN</sequence>
<accession>A0ABD3B8W2</accession>
<proteinExistence type="predicted"/>
<evidence type="ECO:0000256" key="2">
    <source>
        <dbReference type="SAM" id="SignalP"/>
    </source>
</evidence>
<dbReference type="InterPro" id="IPR009291">
    <property type="entry name" value="Vps62"/>
</dbReference>
<protein>
    <submittedName>
        <fullName evidence="3">Uncharacterized protein</fullName>
    </submittedName>
</protein>
<gene>
    <name evidence="3" type="ORF">CASFOL_041852</name>
</gene>
<dbReference type="AlphaFoldDB" id="A0ABD3B8W2"/>
<dbReference type="Proteomes" id="UP001632038">
    <property type="component" value="Unassembled WGS sequence"/>
</dbReference>
<name>A0ABD3B8W2_9LAMI</name>
<comment type="caution">
    <text evidence="3">The sequence shown here is derived from an EMBL/GenBank/DDBJ whole genome shotgun (WGS) entry which is preliminary data.</text>
</comment>
<keyword evidence="2" id="KW-0732">Signal</keyword>
<feature type="compositionally biased region" description="Basic and acidic residues" evidence="1">
    <location>
        <begin position="552"/>
        <end position="564"/>
    </location>
</feature>
<evidence type="ECO:0000256" key="1">
    <source>
        <dbReference type="SAM" id="MobiDB-lite"/>
    </source>
</evidence>
<reference evidence="4" key="1">
    <citation type="journal article" date="2024" name="IScience">
        <title>Strigolactones Initiate the Formation of Haustorium-like Structures in Castilleja.</title>
        <authorList>
            <person name="Buerger M."/>
            <person name="Peterson D."/>
            <person name="Chory J."/>
        </authorList>
    </citation>
    <scope>NUCLEOTIDE SEQUENCE [LARGE SCALE GENOMIC DNA]</scope>
</reference>
<keyword evidence="4" id="KW-1185">Reference proteome</keyword>
<dbReference type="PANTHER" id="PTHR48152:SF3">
    <property type="entry name" value="DUF946 FAMILY PROTEIN (DUF946)"/>
    <property type="match status" value="1"/>
</dbReference>
<organism evidence="3 4">
    <name type="scientific">Castilleja foliolosa</name>
    <dbReference type="NCBI Taxonomy" id="1961234"/>
    <lineage>
        <taxon>Eukaryota</taxon>
        <taxon>Viridiplantae</taxon>
        <taxon>Streptophyta</taxon>
        <taxon>Embryophyta</taxon>
        <taxon>Tracheophyta</taxon>
        <taxon>Spermatophyta</taxon>
        <taxon>Magnoliopsida</taxon>
        <taxon>eudicotyledons</taxon>
        <taxon>Gunneridae</taxon>
        <taxon>Pentapetalae</taxon>
        <taxon>asterids</taxon>
        <taxon>lamiids</taxon>
        <taxon>Lamiales</taxon>
        <taxon>Orobanchaceae</taxon>
        <taxon>Pedicularideae</taxon>
        <taxon>Castillejinae</taxon>
        <taxon>Castilleja</taxon>
    </lineage>
</organism>